<dbReference type="KEGG" id="otw:112230587"/>
<proteinExistence type="predicted"/>
<dbReference type="PRINTS" id="PR00628">
    <property type="entry name" value="INSULINRSI"/>
</dbReference>
<keyword evidence="1" id="KW-0597">Phosphoprotein</keyword>
<dbReference type="PANTHER" id="PTHR10614">
    <property type="entry name" value="INSULIN RECEPTOR SUBSTRATE"/>
    <property type="match status" value="1"/>
</dbReference>
<dbReference type="GO" id="GO:0005158">
    <property type="term" value="F:insulin receptor binding"/>
    <property type="evidence" value="ECO:0007669"/>
    <property type="project" value="InterPro"/>
</dbReference>
<dbReference type="Pfam" id="PF02174">
    <property type="entry name" value="IRS"/>
    <property type="match status" value="1"/>
</dbReference>
<dbReference type="GeneID" id="112230587"/>
<dbReference type="CDD" id="cd01257">
    <property type="entry name" value="PH_IRS"/>
    <property type="match status" value="1"/>
</dbReference>
<evidence type="ECO:0000259" key="3">
    <source>
        <dbReference type="PROSITE" id="PS50003"/>
    </source>
</evidence>
<dbReference type="GO" id="GO:0043548">
    <property type="term" value="F:phosphatidylinositol 3-kinase binding"/>
    <property type="evidence" value="ECO:0007669"/>
    <property type="project" value="TreeGrafter"/>
</dbReference>
<organism evidence="5 6">
    <name type="scientific">Oncorhynchus tshawytscha</name>
    <name type="common">Chinook salmon</name>
    <name type="synonym">Salmo tshawytscha</name>
    <dbReference type="NCBI Taxonomy" id="74940"/>
    <lineage>
        <taxon>Eukaryota</taxon>
        <taxon>Metazoa</taxon>
        <taxon>Chordata</taxon>
        <taxon>Craniata</taxon>
        <taxon>Vertebrata</taxon>
        <taxon>Euteleostomi</taxon>
        <taxon>Actinopterygii</taxon>
        <taxon>Neopterygii</taxon>
        <taxon>Teleostei</taxon>
        <taxon>Protacanthopterygii</taxon>
        <taxon>Salmoniformes</taxon>
        <taxon>Salmonidae</taxon>
        <taxon>Salmoninae</taxon>
        <taxon>Oncorhynchus</taxon>
    </lineage>
</organism>
<feature type="region of interest" description="Disordered" evidence="2">
    <location>
        <begin position="506"/>
        <end position="525"/>
    </location>
</feature>
<dbReference type="PANTHER" id="PTHR10614:SF2">
    <property type="entry name" value="INSULIN RECEPTOR SUBSTRATE 4"/>
    <property type="match status" value="1"/>
</dbReference>
<dbReference type="PROSITE" id="PS51064">
    <property type="entry name" value="IRS_PTB"/>
    <property type="match status" value="1"/>
</dbReference>
<keyword evidence="6" id="KW-1185">Reference proteome</keyword>
<dbReference type="InterPro" id="IPR039011">
    <property type="entry name" value="IRS"/>
</dbReference>
<evidence type="ECO:0000256" key="2">
    <source>
        <dbReference type="SAM" id="MobiDB-lite"/>
    </source>
</evidence>
<reference evidence="5" key="2">
    <citation type="submission" date="2025-09" db="UniProtKB">
        <authorList>
            <consortium name="Ensembl"/>
        </authorList>
    </citation>
    <scope>IDENTIFICATION</scope>
</reference>
<dbReference type="GO" id="GO:0008286">
    <property type="term" value="P:insulin receptor signaling pathway"/>
    <property type="evidence" value="ECO:0007669"/>
    <property type="project" value="InterPro"/>
</dbReference>
<dbReference type="Pfam" id="PF00169">
    <property type="entry name" value="PH"/>
    <property type="match status" value="1"/>
</dbReference>
<name>A0A8C8CUG3_ONCTS</name>
<feature type="region of interest" description="Disordered" evidence="2">
    <location>
        <begin position="856"/>
        <end position="884"/>
    </location>
</feature>
<evidence type="ECO:0000256" key="1">
    <source>
        <dbReference type="ARBA" id="ARBA00022553"/>
    </source>
</evidence>
<dbReference type="InterPro" id="IPR001849">
    <property type="entry name" value="PH_domain"/>
</dbReference>
<dbReference type="Ensembl" id="ENSOTST00005014545.2">
    <property type="protein sequence ID" value="ENSOTSP00005013304.1"/>
    <property type="gene ID" value="ENSOTSG00005006774.2"/>
</dbReference>
<feature type="region of interest" description="Disordered" evidence="2">
    <location>
        <begin position="1"/>
        <end position="48"/>
    </location>
</feature>
<dbReference type="PROSITE" id="PS50003">
    <property type="entry name" value="PH_DOMAIN"/>
    <property type="match status" value="1"/>
</dbReference>
<sequence length="910" mass="99274">MAKTPESSGMDLGDVSHSCNSRALKVTTSTTTTSSSPPPSSSLSNSAHLQLEAASPPPLQVLQLKRHHKQYYSHGHDLLPKKNPLDNTVRDLSSSCVYEVPDSGGVSQDPTASASAMALAVTTTVCSGVEARDVWKSGYLRKMKHSHKRFFVLRGPSDTGPSRLEYYDSEKKFRNGMKSVCKSPSAVGSPKKVIYLYQCFTVSKRVDSKHKHLIALYTKDEHFVMIAENEKEQEDWYLALSDLVIQEKKEYQDAEELDDGYWTVSPGAIFKEVWQVIVKPKGLGQTKNLIGVCRLCLSAKTIHLVKMCSEMTSVNLPLMNVRRCGHSESFFFMEVGRSSSTGPGEIWMQVESGDPVVAQNMHETILEAMRALRAIPDFRPRSKSQSFPSNPCAVVTTRRQHHGNLPPSLTGLQRSIRVETVVSKASPQKDKGDGGHSPNRTSSHGEGTMNQLISPGTGNLALRNVCISKSLEESLSHCACISTTISVSSSSGNDSDTHPWTSDTSVFGSTSDRGSDTHPWTSDTSVFGSSSDRGSVCAEDLCSNPCVFQLSRSNTPDSLFNTTLIDENSLTDYVAMDLQVTAVAGANQGDSCDVETSKPEHSRQYHQTTSCTPKCEKHLSSKPPFLHIYNQSKLPVGESYMPMTCGPGPHYTDDIPSDYNVTPTLLQTSSATMLPSDQLGPQGYMMMLPRSCSPAKDSLSDVDHLVCDEYMNMSLGSHMDGHTHGSPEALKSYSSYSSLPSSNQPPSQWNCEHDDCIFTCHPAAHHCSAVEWNSRNPLCSSPRHSSHPSSDVLLNLSDVPVLNVTGLSLDQHGVEDSDLPTQTESIQISTDRLNYIALYLRDDQCATCDVPLPTDEVTSPLPARTSPRESGSGPGHYTGIDLPTSAGQTAATRRWLCSCLPLCINTDDSE</sequence>
<dbReference type="InterPro" id="IPR002404">
    <property type="entry name" value="IRS_PTB"/>
</dbReference>
<evidence type="ECO:0000259" key="4">
    <source>
        <dbReference type="PROSITE" id="PS51064"/>
    </source>
</evidence>
<evidence type="ECO:0000313" key="6">
    <source>
        <dbReference type="Proteomes" id="UP000694402"/>
    </source>
</evidence>
<dbReference type="CDD" id="cd01204">
    <property type="entry name" value="PTB_IRS"/>
    <property type="match status" value="1"/>
</dbReference>
<dbReference type="Proteomes" id="UP000694402">
    <property type="component" value="Unassembled WGS sequence"/>
</dbReference>
<gene>
    <name evidence="5" type="primary">LOC112230587</name>
</gene>
<protein>
    <submittedName>
        <fullName evidence="5">Uncharacterized protein</fullName>
    </submittedName>
</protein>
<dbReference type="RefSeq" id="XP_024252625.1">
    <property type="nucleotide sequence ID" value="XM_024396857.2"/>
</dbReference>
<dbReference type="InterPro" id="IPR011993">
    <property type="entry name" value="PH-like_dom_sf"/>
</dbReference>
<feature type="domain" description="IRS-type PTB" evidence="4">
    <location>
        <begin position="270"/>
        <end position="374"/>
    </location>
</feature>
<feature type="domain" description="PH" evidence="3">
    <location>
        <begin position="133"/>
        <end position="245"/>
    </location>
</feature>
<dbReference type="AlphaFoldDB" id="A0A8C8CUG3"/>
<dbReference type="Gene3D" id="2.30.29.30">
    <property type="entry name" value="Pleckstrin-homology domain (PH domain)/Phosphotyrosine-binding domain (PTB)"/>
    <property type="match status" value="2"/>
</dbReference>
<feature type="region of interest" description="Disordered" evidence="2">
    <location>
        <begin position="421"/>
        <end position="454"/>
    </location>
</feature>
<dbReference type="SMART" id="SM00310">
    <property type="entry name" value="PTBI"/>
    <property type="match status" value="1"/>
</dbReference>
<dbReference type="SMART" id="SM00233">
    <property type="entry name" value="PH"/>
    <property type="match status" value="1"/>
</dbReference>
<feature type="compositionally biased region" description="Polar residues" evidence="2">
    <location>
        <begin position="438"/>
        <end position="454"/>
    </location>
</feature>
<reference evidence="5" key="1">
    <citation type="submission" date="2025-08" db="UniProtKB">
        <authorList>
            <consortium name="Ensembl"/>
        </authorList>
    </citation>
    <scope>IDENTIFICATION</scope>
</reference>
<evidence type="ECO:0000313" key="5">
    <source>
        <dbReference type="Ensembl" id="ENSOTSP00005013304.1"/>
    </source>
</evidence>
<dbReference type="SUPFAM" id="SSF50729">
    <property type="entry name" value="PH domain-like"/>
    <property type="match status" value="2"/>
</dbReference>
<dbReference type="GeneTree" id="ENSGT00940000160883"/>
<accession>A0A8C8CUG3</accession>
<dbReference type="GO" id="GO:0005886">
    <property type="term" value="C:plasma membrane"/>
    <property type="evidence" value="ECO:0007669"/>
    <property type="project" value="TreeGrafter"/>
</dbReference>
<dbReference type="SMART" id="SM01244">
    <property type="entry name" value="IRS"/>
    <property type="match status" value="1"/>
</dbReference>
<dbReference type="GO" id="GO:0005829">
    <property type="term" value="C:cytosol"/>
    <property type="evidence" value="ECO:0007669"/>
    <property type="project" value="TreeGrafter"/>
</dbReference>